<dbReference type="CDD" id="cd04301">
    <property type="entry name" value="NAT_SF"/>
    <property type="match status" value="1"/>
</dbReference>
<dbReference type="EMBL" id="DWUQ01000117">
    <property type="protein sequence ID" value="HJD44530.1"/>
    <property type="molecule type" value="Genomic_DNA"/>
</dbReference>
<evidence type="ECO:0000256" key="3">
    <source>
        <dbReference type="ARBA" id="ARBA00012355"/>
    </source>
</evidence>
<protein>
    <recommendedName>
        <fullName evidence="4 8">L-2,4-diaminobutyric acid acetyltransferase</fullName>
        <shortName evidence="8">DABA acetyltransferase</shortName>
        <ecNumber evidence="3 8">2.3.1.178</ecNumber>
    </recommendedName>
</protein>
<organism evidence="10 11">
    <name type="scientific">Candidatus Paenalcaligenes intestinipullorum</name>
    <dbReference type="NCBI Taxonomy" id="2838718"/>
    <lineage>
        <taxon>Bacteria</taxon>
        <taxon>Pseudomonadati</taxon>
        <taxon>Pseudomonadota</taxon>
        <taxon>Betaproteobacteria</taxon>
        <taxon>Burkholderiales</taxon>
        <taxon>Alcaligenaceae</taxon>
        <taxon>Paenalcaligenes</taxon>
    </lineage>
</organism>
<dbReference type="Gene3D" id="3.40.630.30">
    <property type="match status" value="1"/>
</dbReference>
<reference evidence="10" key="2">
    <citation type="submission" date="2021-04" db="EMBL/GenBank/DDBJ databases">
        <authorList>
            <person name="Gilroy R."/>
        </authorList>
    </citation>
    <scope>NUCLEOTIDE SEQUENCE</scope>
    <source>
        <strain evidence="10">9264</strain>
    </source>
</reference>
<comment type="function">
    <text evidence="8">Catalyzes the acetylation of L-2,4-diaminobutyrate (DABA) to gamma-N-acetyl-alpha,gamma-diaminobutyric acid (ADABA) with acetyl coenzyme A.</text>
</comment>
<feature type="domain" description="N-acetyltransferase" evidence="9">
    <location>
        <begin position="32"/>
        <end position="192"/>
    </location>
</feature>
<evidence type="ECO:0000313" key="10">
    <source>
        <dbReference type="EMBL" id="HJD44530.1"/>
    </source>
</evidence>
<evidence type="ECO:0000256" key="4">
    <source>
        <dbReference type="ARBA" id="ARBA00017935"/>
    </source>
</evidence>
<dbReference type="InterPro" id="IPR012772">
    <property type="entry name" value="Ectoine_EctA"/>
</dbReference>
<dbReference type="InterPro" id="IPR000182">
    <property type="entry name" value="GNAT_dom"/>
</dbReference>
<name>A0A9D2RIL6_9BURK</name>
<comment type="caution">
    <text evidence="10">The sequence shown here is derived from an EMBL/GenBank/DDBJ whole genome shotgun (WGS) entry which is preliminary data.</text>
</comment>
<evidence type="ECO:0000256" key="6">
    <source>
        <dbReference type="ARBA" id="ARBA00023315"/>
    </source>
</evidence>
<dbReference type="GO" id="GO:0019491">
    <property type="term" value="P:ectoine biosynthetic process"/>
    <property type="evidence" value="ECO:0007669"/>
    <property type="project" value="InterPro"/>
</dbReference>
<comment type="pathway">
    <text evidence="1 8">Amine and polyamine biosynthesis; ectoine biosynthesis; L-ectoine from L-aspartate 4-semialdehyde: step 2/3.</text>
</comment>
<dbReference type="PROSITE" id="PS51186">
    <property type="entry name" value="GNAT"/>
    <property type="match status" value="1"/>
</dbReference>
<sequence length="192" mass="21386">MWFGSVNYTVTKTTPSTRQALNDGGPDTEEPLIFRAPTPHDGARIHQLISDCPPLDVNSVYVYLLLAEHFANSCVVVERQQSLVGFISAYRPPTQPNTLFIWQVAVHQQARGQALGKRMLEHLLQRPELNSVSYIETTVSPSNHASRAMFQSLAARLGCALHEDTLFEESHFGSQQHEAEPLLRIGPKLEVG</sequence>
<accession>A0A9D2RIL6</accession>
<keyword evidence="6 8" id="KW-0012">Acyltransferase</keyword>
<dbReference type="NCBIfam" id="TIGR02406">
    <property type="entry name" value="ectoine_EctA"/>
    <property type="match status" value="1"/>
</dbReference>
<dbReference type="SUPFAM" id="SSF55729">
    <property type="entry name" value="Acyl-CoA N-acyltransferases (Nat)"/>
    <property type="match status" value="1"/>
</dbReference>
<dbReference type="EC" id="2.3.1.178" evidence="3 8"/>
<dbReference type="InterPro" id="IPR016181">
    <property type="entry name" value="Acyl_CoA_acyltransferase"/>
</dbReference>
<gene>
    <name evidence="8 10" type="primary">ectA</name>
    <name evidence="10" type="ORF">H9906_05830</name>
</gene>
<evidence type="ECO:0000256" key="7">
    <source>
        <dbReference type="ARBA" id="ARBA00048924"/>
    </source>
</evidence>
<evidence type="ECO:0000256" key="8">
    <source>
        <dbReference type="RuleBase" id="RU365045"/>
    </source>
</evidence>
<keyword evidence="5 8" id="KW-0808">Transferase</keyword>
<evidence type="ECO:0000256" key="1">
    <source>
        <dbReference type="ARBA" id="ARBA00004978"/>
    </source>
</evidence>
<evidence type="ECO:0000259" key="9">
    <source>
        <dbReference type="PROSITE" id="PS51186"/>
    </source>
</evidence>
<dbReference type="AlphaFoldDB" id="A0A9D2RIL6"/>
<reference evidence="10" key="1">
    <citation type="journal article" date="2021" name="PeerJ">
        <title>Extensive microbial diversity within the chicken gut microbiome revealed by metagenomics and culture.</title>
        <authorList>
            <person name="Gilroy R."/>
            <person name="Ravi A."/>
            <person name="Getino M."/>
            <person name="Pursley I."/>
            <person name="Horton D.L."/>
            <person name="Alikhan N.F."/>
            <person name="Baker D."/>
            <person name="Gharbi K."/>
            <person name="Hall N."/>
            <person name="Watson M."/>
            <person name="Adriaenssens E.M."/>
            <person name="Foster-Nyarko E."/>
            <person name="Jarju S."/>
            <person name="Secka A."/>
            <person name="Antonio M."/>
            <person name="Oren A."/>
            <person name="Chaudhuri R.R."/>
            <person name="La Ragione R."/>
            <person name="Hildebrand F."/>
            <person name="Pallen M.J."/>
        </authorList>
    </citation>
    <scope>NUCLEOTIDE SEQUENCE</scope>
    <source>
        <strain evidence="10">9264</strain>
    </source>
</reference>
<dbReference type="Pfam" id="PF00583">
    <property type="entry name" value="Acetyltransf_1"/>
    <property type="match status" value="1"/>
</dbReference>
<dbReference type="GO" id="GO:0033816">
    <property type="term" value="F:diaminobutyrate acetyltransferase activity"/>
    <property type="evidence" value="ECO:0007669"/>
    <property type="project" value="UniProtKB-EC"/>
</dbReference>
<comment type="similarity">
    <text evidence="2 8">Belongs to the acetyltransferase family. EctA subfamily.</text>
</comment>
<evidence type="ECO:0000313" key="11">
    <source>
        <dbReference type="Proteomes" id="UP000823889"/>
    </source>
</evidence>
<evidence type="ECO:0000256" key="2">
    <source>
        <dbReference type="ARBA" id="ARBA00010712"/>
    </source>
</evidence>
<comment type="catalytic activity">
    <reaction evidence="7 8">
        <text>L-2,4-diaminobutanoate + acetyl-CoA = (2S)-4-acetamido-2-aminobutanoate + CoA + H(+)</text>
        <dbReference type="Rhea" id="RHEA:16901"/>
        <dbReference type="ChEBI" id="CHEBI:15378"/>
        <dbReference type="ChEBI" id="CHEBI:57287"/>
        <dbReference type="ChEBI" id="CHEBI:57288"/>
        <dbReference type="ChEBI" id="CHEBI:58761"/>
        <dbReference type="ChEBI" id="CHEBI:58929"/>
        <dbReference type="EC" id="2.3.1.178"/>
    </reaction>
</comment>
<proteinExistence type="inferred from homology"/>
<dbReference type="Proteomes" id="UP000823889">
    <property type="component" value="Unassembled WGS sequence"/>
</dbReference>
<evidence type="ECO:0000256" key="5">
    <source>
        <dbReference type="ARBA" id="ARBA00022679"/>
    </source>
</evidence>